<accession>D5BI74</accession>
<proteinExistence type="inferred from homology"/>
<keyword evidence="1" id="KW-1134">Transmembrane beta strand</keyword>
<dbReference type="InterPro" id="IPR023997">
    <property type="entry name" value="TonB-dep_OMP_SusC/RagA_CS"/>
</dbReference>
<dbReference type="InterPro" id="IPR023996">
    <property type="entry name" value="TonB-dep_OMP_SusC/RagA"/>
</dbReference>
<dbReference type="KEGG" id="zpr:ZPR_3170"/>
<dbReference type="NCBIfam" id="TIGR04057">
    <property type="entry name" value="SusC_RagA_signa"/>
    <property type="match status" value="1"/>
</dbReference>
<evidence type="ECO:0000313" key="4">
    <source>
        <dbReference type="Proteomes" id="UP000001654"/>
    </source>
</evidence>
<dbReference type="OrthoDB" id="9768177at2"/>
<dbReference type="InterPro" id="IPR039426">
    <property type="entry name" value="TonB-dep_rcpt-like"/>
</dbReference>
<dbReference type="Pfam" id="PF07715">
    <property type="entry name" value="Plug"/>
    <property type="match status" value="1"/>
</dbReference>
<dbReference type="RefSeq" id="WP_013072584.1">
    <property type="nucleotide sequence ID" value="NC_014041.1"/>
</dbReference>
<evidence type="ECO:0000256" key="1">
    <source>
        <dbReference type="PROSITE-ProRule" id="PRU01360"/>
    </source>
</evidence>
<dbReference type="GO" id="GO:0009279">
    <property type="term" value="C:cell outer membrane"/>
    <property type="evidence" value="ECO:0007669"/>
    <property type="project" value="UniProtKB-SubCell"/>
</dbReference>
<dbReference type="SUPFAM" id="SSF49464">
    <property type="entry name" value="Carboxypeptidase regulatory domain-like"/>
    <property type="match status" value="1"/>
</dbReference>
<keyword evidence="1" id="KW-0472">Membrane</keyword>
<dbReference type="Gene3D" id="2.60.40.1120">
    <property type="entry name" value="Carboxypeptidase-like, regulatory domain"/>
    <property type="match status" value="1"/>
</dbReference>
<keyword evidence="1" id="KW-0998">Cell outer membrane</keyword>
<dbReference type="HOGENOM" id="CLU_004317_1_0_10"/>
<evidence type="ECO:0000313" key="3">
    <source>
        <dbReference type="EMBL" id="ADF53487.1"/>
    </source>
</evidence>
<dbReference type="InterPro" id="IPR037066">
    <property type="entry name" value="Plug_dom_sf"/>
</dbReference>
<dbReference type="EMBL" id="CP001650">
    <property type="protein sequence ID" value="ADF53487.1"/>
    <property type="molecule type" value="Genomic_DNA"/>
</dbReference>
<sequence length="1070" mass="118623">MEKQLLLQKGWKASFNKICGFKDNALLQIPKSALLLLFLMTLNVQNFYGQGTITVSGTVTDNNSMPLPAVSVMEKGTQNGTQTDFDGNYTITVKEGATLVFTYVGMNPLEQAVDGRSVLDVSMKNDLQSLDEVVLVGYGKQKKISVVGAQSTIEPAELQQPVANLSTMLAGRVAGLTGVQRSGLSGYDGADIWIRGISNISGGNAPLILVDGVQRSLDNLDPRDIESFTVLKDASATAVYGIRGANGVILIETKKGELGKPQISVDYNEGISTFTRMPDLADGVMYMELANEALTTRGQPARYTQETIERTANNYDPLLYPNVDWFEEIFNDFGRNRRISTNVSGGAEAAKYYISIGYYDEKGMFTTDGLEDYDSNTKYKRYNFTSNLTVDITSTTKAHLGVQGYISDGNYPYWPTFNGNNPSGTGANSVFTQAMLVPPVEYPVLYPGGYVPGISPNGDLRNPYADVTKRGYRSENKNQLYSNLRLTQDLNFLTDGLSLSGLFSFDAFNQHYIIRSKRESTYYVNQEYPYTEDGEIILNETFEGGNFLGYSRENGGNRRFYLEASLNYDRNFGRHQVTGLLLFNRTDFVDAFAGDFVGSIPYRNQGLAGRATYSYDNRYFVEANAGYNGSENFSPNDRYGFFPSLAFGWVLSNEKFFESISNTINYFKIRYSDGLVGSASGAGRFAYLSRVETGEDGYSFGENAGTSFGGIAETYQGVNVTWAESRKQDLGIEINAFENSFKLIVDVFRERNKGTFLQRSDVPGYIGLVSDPYGNLGDSENKGFDGTIEYNKTFNELSLSFRGTFSYNKNKVIENGVPQQPYPWLDRRGSGLLARWGYVAERLYTLEDDTDGDGFITPNDGEGISEQFGQIMPGDIKYKDLNGDGRIDAYDQQQIGEGDIPYLTYGFGLSAQYKGFDASVFFQGQNAADIQIRGIGLQPFSGDGGRGNLFAIAEDRWTPENDNPYATFPRLSYGSSGVGQSNNTQVSTWWQRDQNFLRIKTAEIGYTLPNTISERIGLGNVRFYLRGTNLLTFTNFDLWDPELNTDNGTGHNGGQYPNVSVVSLGTNFRF</sequence>
<dbReference type="Proteomes" id="UP000001654">
    <property type="component" value="Chromosome"/>
</dbReference>
<dbReference type="InterPro" id="IPR008969">
    <property type="entry name" value="CarboxyPept-like_regulatory"/>
</dbReference>
<keyword evidence="1" id="KW-0812">Transmembrane</keyword>
<protein>
    <submittedName>
        <fullName evidence="3">Outer membrane protein, probably involved in nutrient binding</fullName>
    </submittedName>
</protein>
<dbReference type="SUPFAM" id="SSF56935">
    <property type="entry name" value="Porins"/>
    <property type="match status" value="1"/>
</dbReference>
<keyword evidence="1" id="KW-0813">Transport</keyword>
<dbReference type="AlphaFoldDB" id="D5BI74"/>
<comment type="subcellular location">
    <subcellularLocation>
        <location evidence="1">Cell outer membrane</location>
        <topology evidence="1">Multi-pass membrane protein</topology>
    </subcellularLocation>
</comment>
<reference evidence="3 4" key="1">
    <citation type="journal article" date="2010" name="BMC Genomics">
        <title>The complete genome of Zunongwangia profunda SM-A87 reveals its adaptation to the deep-sea environment and ecological role in sedimentary organic nitrogen degradation.</title>
        <authorList>
            <person name="Qin Q.L."/>
            <person name="Zhang X.Y."/>
            <person name="Wang X.M."/>
            <person name="Liu G.M."/>
            <person name="Chen X.L."/>
            <person name="Xie B.B."/>
            <person name="Dang H.Y."/>
            <person name="Zhou B.C."/>
            <person name="Yu J."/>
            <person name="Zhang Y.Z."/>
        </authorList>
    </citation>
    <scope>NUCLEOTIDE SEQUENCE [LARGE SCALE GENOMIC DNA]</scope>
    <source>
        <strain evidence="4">DSM 18752 / CCTCC AB 206139 / SM-A87</strain>
    </source>
</reference>
<keyword evidence="4" id="KW-1185">Reference proteome</keyword>
<comment type="similarity">
    <text evidence="1">Belongs to the TonB-dependent receptor family.</text>
</comment>
<dbReference type="Gene3D" id="2.170.130.10">
    <property type="entry name" value="TonB-dependent receptor, plug domain"/>
    <property type="match status" value="1"/>
</dbReference>
<dbReference type="STRING" id="655815.ZPR_3170"/>
<dbReference type="FunFam" id="2.170.130.10:FF:000003">
    <property type="entry name" value="SusC/RagA family TonB-linked outer membrane protein"/>
    <property type="match status" value="1"/>
</dbReference>
<dbReference type="NCBIfam" id="TIGR04056">
    <property type="entry name" value="OMP_RagA_SusC"/>
    <property type="match status" value="1"/>
</dbReference>
<dbReference type="PROSITE" id="PS52016">
    <property type="entry name" value="TONB_DEPENDENT_REC_3"/>
    <property type="match status" value="1"/>
</dbReference>
<dbReference type="eggNOG" id="COG1629">
    <property type="taxonomic scope" value="Bacteria"/>
</dbReference>
<gene>
    <name evidence="3" type="ordered locus">ZPR_3170</name>
</gene>
<name>D5BI74_ZUNPS</name>
<organism evidence="3 4">
    <name type="scientific">Zunongwangia profunda (strain DSM 18752 / CCTCC AB 206139 / SM-A87)</name>
    <name type="common">Wangia profunda</name>
    <dbReference type="NCBI Taxonomy" id="655815"/>
    <lineage>
        <taxon>Bacteria</taxon>
        <taxon>Pseudomonadati</taxon>
        <taxon>Bacteroidota</taxon>
        <taxon>Flavobacteriia</taxon>
        <taxon>Flavobacteriales</taxon>
        <taxon>Flavobacteriaceae</taxon>
        <taxon>Zunongwangia</taxon>
    </lineage>
</organism>
<feature type="domain" description="TonB-dependent receptor plug" evidence="2">
    <location>
        <begin position="144"/>
        <end position="248"/>
    </location>
</feature>
<dbReference type="Pfam" id="PF13715">
    <property type="entry name" value="CarbopepD_reg_2"/>
    <property type="match status" value="1"/>
</dbReference>
<evidence type="ECO:0000259" key="2">
    <source>
        <dbReference type="Pfam" id="PF07715"/>
    </source>
</evidence>
<dbReference type="InterPro" id="IPR012910">
    <property type="entry name" value="Plug_dom"/>
</dbReference>